<accession>A0A1G7M3Y9</accession>
<evidence type="ECO:0008006" key="3">
    <source>
        <dbReference type="Google" id="ProtNLM"/>
    </source>
</evidence>
<organism evidence="1 2">
    <name type="scientific">Sulfitobacter delicatus</name>
    <dbReference type="NCBI Taxonomy" id="218672"/>
    <lineage>
        <taxon>Bacteria</taxon>
        <taxon>Pseudomonadati</taxon>
        <taxon>Pseudomonadota</taxon>
        <taxon>Alphaproteobacteria</taxon>
        <taxon>Rhodobacterales</taxon>
        <taxon>Roseobacteraceae</taxon>
        <taxon>Sulfitobacter</taxon>
    </lineage>
</organism>
<protein>
    <recommendedName>
        <fullName evidence="3">DUF1127 domain-containing protein</fullName>
    </recommendedName>
</protein>
<evidence type="ECO:0000313" key="2">
    <source>
        <dbReference type="Proteomes" id="UP000199399"/>
    </source>
</evidence>
<name>A0A1G7M3Y9_9RHOB</name>
<dbReference type="Proteomes" id="UP000199399">
    <property type="component" value="Unassembled WGS sequence"/>
</dbReference>
<dbReference type="EMBL" id="FNBP01000002">
    <property type="protein sequence ID" value="SDF55869.1"/>
    <property type="molecule type" value="Genomic_DNA"/>
</dbReference>
<dbReference type="AlphaFoldDB" id="A0A1G7M3Y9"/>
<gene>
    <name evidence="1" type="ORF">SAMN04489759_102446</name>
</gene>
<reference evidence="2" key="1">
    <citation type="submission" date="2016-10" db="EMBL/GenBank/DDBJ databases">
        <authorList>
            <person name="Varghese N."/>
            <person name="Submissions S."/>
        </authorList>
    </citation>
    <scope>NUCLEOTIDE SEQUENCE [LARGE SCALE GENOMIC DNA]</scope>
    <source>
        <strain evidence="2">DSM 16477</strain>
    </source>
</reference>
<dbReference type="RefSeq" id="WP_093739943.1">
    <property type="nucleotide sequence ID" value="NZ_FNBP01000002.1"/>
</dbReference>
<sequence length="87" mass="9137">MKLTHTLTAASHSAPLRDVLSNVSATAGTLGTKLRAGFAAGVTQMQISRMQSVLNGMTDEQLASAGIARDDIPQHARALVTEEYDGL</sequence>
<dbReference type="OrthoDB" id="7728206at2"/>
<keyword evidence="2" id="KW-1185">Reference proteome</keyword>
<evidence type="ECO:0000313" key="1">
    <source>
        <dbReference type="EMBL" id="SDF55869.1"/>
    </source>
</evidence>
<proteinExistence type="predicted"/>